<gene>
    <name evidence="2" type="ORF">KVG95_09540</name>
</gene>
<dbReference type="Proteomes" id="UP000886900">
    <property type="component" value="Unassembled WGS sequence"/>
</dbReference>
<feature type="transmembrane region" description="Helical" evidence="1">
    <location>
        <begin position="133"/>
        <end position="151"/>
    </location>
</feature>
<feature type="transmembrane region" description="Helical" evidence="1">
    <location>
        <begin position="163"/>
        <end position="184"/>
    </location>
</feature>
<feature type="transmembrane region" description="Helical" evidence="1">
    <location>
        <begin position="230"/>
        <end position="249"/>
    </location>
</feature>
<dbReference type="EMBL" id="JAHSTV010000004">
    <property type="protein sequence ID" value="MBV4463580.1"/>
    <property type="molecule type" value="Genomic_DNA"/>
</dbReference>
<proteinExistence type="predicted"/>
<feature type="transmembrane region" description="Helical" evidence="1">
    <location>
        <begin position="12"/>
        <end position="30"/>
    </location>
</feature>
<evidence type="ECO:0008006" key="4">
    <source>
        <dbReference type="Google" id="ProtNLM"/>
    </source>
</evidence>
<dbReference type="RefSeq" id="WP_217855951.1">
    <property type="nucleotide sequence ID" value="NZ_JAHSTV010000004.1"/>
</dbReference>
<evidence type="ECO:0000313" key="3">
    <source>
        <dbReference type="Proteomes" id="UP000886900"/>
    </source>
</evidence>
<evidence type="ECO:0000313" key="2">
    <source>
        <dbReference type="EMBL" id="MBV4463580.1"/>
    </source>
</evidence>
<keyword evidence="1" id="KW-0472">Membrane</keyword>
<feature type="transmembrane region" description="Helical" evidence="1">
    <location>
        <begin position="287"/>
        <end position="305"/>
    </location>
</feature>
<keyword evidence="1" id="KW-1133">Transmembrane helix</keyword>
<keyword evidence="1" id="KW-0812">Transmembrane</keyword>
<feature type="transmembrane region" description="Helical" evidence="1">
    <location>
        <begin position="42"/>
        <end position="59"/>
    </location>
</feature>
<keyword evidence="3" id="KW-1185">Reference proteome</keyword>
<protein>
    <recommendedName>
        <fullName evidence="4">EamA domain-containing protein</fullName>
    </recommendedName>
</protein>
<organism evidence="2 3">
    <name type="scientific">Pseudomonas farris</name>
    <dbReference type="NCBI Taxonomy" id="2841207"/>
    <lineage>
        <taxon>Bacteria</taxon>
        <taxon>Pseudomonadati</taxon>
        <taxon>Pseudomonadota</taxon>
        <taxon>Gammaproteobacteria</taxon>
        <taxon>Pseudomonadales</taxon>
        <taxon>Pseudomonadaceae</taxon>
        <taxon>Pseudomonas</taxon>
    </lineage>
</organism>
<name>A0ABS6PSZ4_9PSED</name>
<reference evidence="2" key="1">
    <citation type="submission" date="2021-06" db="EMBL/GenBank/DDBJ databases">
        <title>Updating the genus Pseudomonas: Description of 43 new species and partition of the Pseudomonas putida group.</title>
        <authorList>
            <person name="Girard L."/>
            <person name="Lood C."/>
            <person name="Vandamme P."/>
            <person name="Rokni-Zadeh H."/>
            <person name="Van Noort V."/>
            <person name="Hofte M."/>
            <person name="Lavigne R."/>
            <person name="De Mot R."/>
        </authorList>
    </citation>
    <scope>NUCLEOTIDE SEQUENCE</scope>
    <source>
        <strain evidence="2">SWRI79</strain>
    </source>
</reference>
<accession>A0ABS6PSZ4</accession>
<feature type="transmembrane region" description="Helical" evidence="1">
    <location>
        <begin position="256"/>
        <end position="275"/>
    </location>
</feature>
<comment type="caution">
    <text evidence="2">The sequence shown here is derived from an EMBL/GenBank/DDBJ whole genome shotgun (WGS) entry which is preliminary data.</text>
</comment>
<feature type="transmembrane region" description="Helical" evidence="1">
    <location>
        <begin position="204"/>
        <end position="224"/>
    </location>
</feature>
<evidence type="ECO:0000256" key="1">
    <source>
        <dbReference type="SAM" id="Phobius"/>
    </source>
</evidence>
<feature type="transmembrane region" description="Helical" evidence="1">
    <location>
        <begin position="80"/>
        <end position="98"/>
    </location>
</feature>
<feature type="transmembrane region" description="Helical" evidence="1">
    <location>
        <begin position="104"/>
        <end position="121"/>
    </location>
</feature>
<sequence length="322" mass="34344">MSLGSTSTSTRSLYVIGAIAVFLAVLMSAAKTVYVSSLVSHLNPAVLIVCTFIIAAGYFNIQAAITSRSLPDFISSWRDLLLLNVCSAVAWIAFYFALKFIAPTIVSCLITGIGPLTALIMDRFIRNNRQWSLIDIIVGSGILAVTVLLSLSSVSGTSNESVAGIWTGLALSIASGIGLTGVTIYSKKLYSNNWSSVQVAAHRFYLLIVLCFVYAVVFLSSAEITAWRSSIPAIMTIAVVGIIVPTLLIQFGIKKCVPVTVSTVLAMGPVLTYIAQVVDGRSPMTTAASIAVSAITILVLLNTYNHVRRAPEIVKNPMESSR</sequence>